<dbReference type="InterPro" id="IPR049730">
    <property type="entry name" value="SNF2/RAD54-like_C"/>
</dbReference>
<dbReference type="SUPFAM" id="SSF52540">
    <property type="entry name" value="P-loop containing nucleoside triphosphate hydrolases"/>
    <property type="match status" value="1"/>
</dbReference>
<dbReference type="InterPro" id="IPR050628">
    <property type="entry name" value="SNF2_RAD54_helicase_TF"/>
</dbReference>
<proteinExistence type="predicted"/>
<dbReference type="PANTHER" id="PTHR45626">
    <property type="entry name" value="TRANSCRIPTION TERMINATION FACTOR 2-RELATED"/>
    <property type="match status" value="1"/>
</dbReference>
<dbReference type="Proteomes" id="UP000186601">
    <property type="component" value="Unassembled WGS sequence"/>
</dbReference>
<feature type="compositionally biased region" description="Polar residues" evidence="5">
    <location>
        <begin position="439"/>
        <end position="448"/>
    </location>
</feature>
<dbReference type="GO" id="GO:0016787">
    <property type="term" value="F:hydrolase activity"/>
    <property type="evidence" value="ECO:0007669"/>
    <property type="project" value="UniProtKB-KW"/>
</dbReference>
<dbReference type="SMART" id="SM00490">
    <property type="entry name" value="HELICc"/>
    <property type="match status" value="1"/>
</dbReference>
<dbReference type="GO" id="GO:0006281">
    <property type="term" value="P:DNA repair"/>
    <property type="evidence" value="ECO:0007669"/>
    <property type="project" value="TreeGrafter"/>
</dbReference>
<dbReference type="GO" id="GO:0005634">
    <property type="term" value="C:nucleus"/>
    <property type="evidence" value="ECO:0007669"/>
    <property type="project" value="TreeGrafter"/>
</dbReference>
<keyword evidence="2" id="KW-0378">Hydrolase</keyword>
<evidence type="ECO:0000256" key="2">
    <source>
        <dbReference type="ARBA" id="ARBA00022801"/>
    </source>
</evidence>
<dbReference type="OrthoDB" id="2803695at2759"/>
<feature type="compositionally biased region" description="Polar residues" evidence="5">
    <location>
        <begin position="582"/>
        <end position="594"/>
    </location>
</feature>
<feature type="compositionally biased region" description="Basic residues" evidence="5">
    <location>
        <begin position="496"/>
        <end position="509"/>
    </location>
</feature>
<accession>A0A2R6NNQ5</accession>
<protein>
    <recommendedName>
        <fullName evidence="6">Helicase C-terminal domain-containing protein</fullName>
    </recommendedName>
</protein>
<evidence type="ECO:0000256" key="4">
    <source>
        <dbReference type="ARBA" id="ARBA00022840"/>
    </source>
</evidence>
<evidence type="ECO:0000256" key="3">
    <source>
        <dbReference type="ARBA" id="ARBA00022806"/>
    </source>
</evidence>
<dbReference type="EMBL" id="MLYV02001025">
    <property type="protein sequence ID" value="PSR74052.1"/>
    <property type="molecule type" value="Genomic_DNA"/>
</dbReference>
<feature type="compositionally biased region" description="Polar residues" evidence="5">
    <location>
        <begin position="674"/>
        <end position="684"/>
    </location>
</feature>
<dbReference type="InterPro" id="IPR027417">
    <property type="entry name" value="P-loop_NTPase"/>
</dbReference>
<keyword evidence="4" id="KW-0067">ATP-binding</keyword>
<gene>
    <name evidence="7" type="ORF">PHLCEN_2v10163</name>
</gene>
<organism evidence="7 8">
    <name type="scientific">Hermanssonia centrifuga</name>
    <dbReference type="NCBI Taxonomy" id="98765"/>
    <lineage>
        <taxon>Eukaryota</taxon>
        <taxon>Fungi</taxon>
        <taxon>Dikarya</taxon>
        <taxon>Basidiomycota</taxon>
        <taxon>Agaricomycotina</taxon>
        <taxon>Agaricomycetes</taxon>
        <taxon>Polyporales</taxon>
        <taxon>Meruliaceae</taxon>
        <taxon>Hermanssonia</taxon>
    </lineage>
</organism>
<sequence length="697" mass="74235">MPIMMTATPIVTGPMDLWNIGRLLGLKDFSDSHLAWGSQMHKDLAAALKKDRKRRKDQGAHTGLQEALSGHVDTGSGKPITAHQRVVLSNLESLKSKFDGHVIRRNHESVDRDGKPILGLPPYKESILVLEACQKELEMLDDLTDNAEERSKSSAPGMFTSSFYLGFRRGVTHWSFADPSASIPPPKTLAEWTSTKSTKLDAVVQIIKHHLANDDAAILHQVGDHNVLTPQADHVPRTDITTPDKIVVYSAFTSHNAFIRQVFKVNGIDCMEITGAAPMAQRTKTLSAFRASGRDGPRVLIISQVGSVGLNIEFANVLVLLDSCWSAVEDLQTIGRLHRVPQSKQVIVYRPLLKGSADGWLFQNSHDKASVADAFTQSSERLRNTLRRLEEESVADDESVASSAPKRKSKGKRKADSDTDNDTAEAPPKKKKGKAKAKNVQSDANNVQPGVDNVQPDADNVPAGVDNVPAGPENVQAGADQPAEAIPKPPVDKGKGKAKAVPKPRKRKGSVSNAPKAKKAKVTASIAGPSNAEPMDIDIVETPAPSDALAPSGSLAPSPPSTTPPPLPSSPPLLPTIPSGPVASTSGAGNTPSSPVIPPSDVRIMTQAVTGLSLDAQDDEQLAPTRSSPLSPIHSPIQLSPRRVVSRMKPAQPMSSALAMASGSEKPAFRRSTRLVSGSTSTKPRSGKGGKSGTQSK</sequence>
<evidence type="ECO:0000256" key="5">
    <source>
        <dbReference type="SAM" id="MobiDB-lite"/>
    </source>
</evidence>
<evidence type="ECO:0000313" key="8">
    <source>
        <dbReference type="Proteomes" id="UP000186601"/>
    </source>
</evidence>
<feature type="compositionally biased region" description="Low complexity" evidence="5">
    <location>
        <begin position="543"/>
        <end position="556"/>
    </location>
</feature>
<feature type="compositionally biased region" description="Gly residues" evidence="5">
    <location>
        <begin position="687"/>
        <end position="697"/>
    </location>
</feature>
<feature type="region of interest" description="Disordered" evidence="5">
    <location>
        <begin position="390"/>
        <end position="697"/>
    </location>
</feature>
<dbReference type="AlphaFoldDB" id="A0A2R6NNQ5"/>
<evidence type="ECO:0000256" key="1">
    <source>
        <dbReference type="ARBA" id="ARBA00022741"/>
    </source>
</evidence>
<comment type="caution">
    <text evidence="7">The sequence shown here is derived from an EMBL/GenBank/DDBJ whole genome shotgun (WGS) entry which is preliminary data.</text>
</comment>
<evidence type="ECO:0000259" key="6">
    <source>
        <dbReference type="PROSITE" id="PS51194"/>
    </source>
</evidence>
<dbReference type="GO" id="GO:0004386">
    <property type="term" value="F:helicase activity"/>
    <property type="evidence" value="ECO:0007669"/>
    <property type="project" value="UniProtKB-KW"/>
</dbReference>
<dbReference type="CDD" id="cd18793">
    <property type="entry name" value="SF2_C_SNF"/>
    <property type="match status" value="1"/>
</dbReference>
<keyword evidence="1" id="KW-0547">Nucleotide-binding</keyword>
<dbReference type="InterPro" id="IPR001650">
    <property type="entry name" value="Helicase_C-like"/>
</dbReference>
<dbReference type="PANTHER" id="PTHR45626:SF17">
    <property type="entry name" value="HELICASE-LIKE TRANSCRIPTION FACTOR"/>
    <property type="match status" value="1"/>
</dbReference>
<dbReference type="STRING" id="98765.A0A2R6NNQ5"/>
<keyword evidence="3" id="KW-0347">Helicase</keyword>
<feature type="domain" description="Helicase C-terminal" evidence="6">
    <location>
        <begin position="234"/>
        <end position="401"/>
    </location>
</feature>
<dbReference type="PROSITE" id="PS51194">
    <property type="entry name" value="HELICASE_CTER"/>
    <property type="match status" value="1"/>
</dbReference>
<dbReference type="Pfam" id="PF00271">
    <property type="entry name" value="Helicase_C"/>
    <property type="match status" value="1"/>
</dbReference>
<evidence type="ECO:0000313" key="7">
    <source>
        <dbReference type="EMBL" id="PSR74052.1"/>
    </source>
</evidence>
<name>A0A2R6NNQ5_9APHY</name>
<dbReference type="GO" id="GO:0005524">
    <property type="term" value="F:ATP binding"/>
    <property type="evidence" value="ECO:0007669"/>
    <property type="project" value="UniProtKB-KW"/>
</dbReference>
<feature type="compositionally biased region" description="Pro residues" evidence="5">
    <location>
        <begin position="557"/>
        <end position="575"/>
    </location>
</feature>
<dbReference type="Gene3D" id="3.40.50.300">
    <property type="entry name" value="P-loop containing nucleotide triphosphate hydrolases"/>
    <property type="match status" value="1"/>
</dbReference>
<keyword evidence="8" id="KW-1185">Reference proteome</keyword>
<feature type="region of interest" description="Disordered" evidence="5">
    <location>
        <begin position="50"/>
        <end position="79"/>
    </location>
</feature>
<dbReference type="GO" id="GO:0008094">
    <property type="term" value="F:ATP-dependent activity, acting on DNA"/>
    <property type="evidence" value="ECO:0007669"/>
    <property type="project" value="TreeGrafter"/>
</dbReference>
<reference evidence="7 8" key="1">
    <citation type="submission" date="2018-02" db="EMBL/GenBank/DDBJ databases">
        <title>Genome sequence of the basidiomycete white-rot fungus Phlebia centrifuga.</title>
        <authorList>
            <person name="Granchi Z."/>
            <person name="Peng M."/>
            <person name="de Vries R.P."/>
            <person name="Hilden K."/>
            <person name="Makela M.R."/>
            <person name="Grigoriev I."/>
            <person name="Riley R."/>
        </authorList>
    </citation>
    <scope>NUCLEOTIDE SEQUENCE [LARGE SCALE GENOMIC DNA]</scope>
    <source>
        <strain evidence="7 8">FBCC195</strain>
    </source>
</reference>